<dbReference type="Proteomes" id="UP001187192">
    <property type="component" value="Unassembled WGS sequence"/>
</dbReference>
<reference evidence="2" key="1">
    <citation type="submission" date="2023-07" db="EMBL/GenBank/DDBJ databases">
        <title>draft genome sequence of fig (Ficus carica).</title>
        <authorList>
            <person name="Takahashi T."/>
            <person name="Nishimura K."/>
        </authorList>
    </citation>
    <scope>NUCLEOTIDE SEQUENCE</scope>
</reference>
<protein>
    <recommendedName>
        <fullName evidence="4">ARM repeat superfamily protein</fullName>
    </recommendedName>
</protein>
<keyword evidence="1" id="KW-0812">Transmembrane</keyword>
<comment type="caution">
    <text evidence="2">The sequence shown here is derived from an EMBL/GenBank/DDBJ whole genome shotgun (WGS) entry which is preliminary data.</text>
</comment>
<sequence>MDVPQKQDNHHVLSLLQSLKKASQDLQINPISNILNQQDSKPAIEALLELRTKVDAVAIVSSDPILLSLSELLTDLKNLSEKLKKIQGYDLTSLIRRQIAKYKIFHIACSIDAKIKSYVDQEIVVNLVMTFIKSKDEDEKVKALIVFGNRLSRGFDSDFQELILRGRVFHVIEFIICGDSNCSKRVRNQACVIVLGLVKFNRDVFVGLVLMSPIISALISISSLCSMHVLYFLIRFIGSPLVDEIEADGEIPRIISLLSSEDKQVRVAAMHSVFEMAFVGTREVIEKMLREDLVKKLMALQRTELEVECGSIGIEFLKWSSAFANCVARFAEQIQVGEGLQKRDKREFRADILRSVRAASVSDAEAATVVAEVLWVHQQI</sequence>
<dbReference type="SUPFAM" id="SSF48371">
    <property type="entry name" value="ARM repeat"/>
    <property type="match status" value="1"/>
</dbReference>
<dbReference type="EMBL" id="BTGU01000020">
    <property type="protein sequence ID" value="GMN45463.1"/>
    <property type="molecule type" value="Genomic_DNA"/>
</dbReference>
<feature type="transmembrane region" description="Helical" evidence="1">
    <location>
        <begin position="204"/>
        <end position="234"/>
    </location>
</feature>
<dbReference type="InterPro" id="IPR011989">
    <property type="entry name" value="ARM-like"/>
</dbReference>
<keyword evidence="1" id="KW-1133">Transmembrane helix</keyword>
<name>A0AA88AGE5_FICCA</name>
<evidence type="ECO:0008006" key="4">
    <source>
        <dbReference type="Google" id="ProtNLM"/>
    </source>
</evidence>
<proteinExistence type="predicted"/>
<dbReference type="Gene3D" id="1.25.10.10">
    <property type="entry name" value="Leucine-rich Repeat Variant"/>
    <property type="match status" value="1"/>
</dbReference>
<accession>A0AA88AGE5</accession>
<evidence type="ECO:0000313" key="3">
    <source>
        <dbReference type="Proteomes" id="UP001187192"/>
    </source>
</evidence>
<gene>
    <name evidence="2" type="ORF">TIFTF001_014650</name>
</gene>
<evidence type="ECO:0000256" key="1">
    <source>
        <dbReference type="SAM" id="Phobius"/>
    </source>
</evidence>
<evidence type="ECO:0000313" key="2">
    <source>
        <dbReference type="EMBL" id="GMN45463.1"/>
    </source>
</evidence>
<keyword evidence="3" id="KW-1185">Reference proteome</keyword>
<dbReference type="AlphaFoldDB" id="A0AA88AGE5"/>
<dbReference type="PANTHER" id="PTHR35834:SF3">
    <property type="entry name" value="ARM REPEAT SUPERFAMILY PROTEIN"/>
    <property type="match status" value="1"/>
</dbReference>
<dbReference type="InterPro" id="IPR016024">
    <property type="entry name" value="ARM-type_fold"/>
</dbReference>
<keyword evidence="1" id="KW-0472">Membrane</keyword>
<dbReference type="PANTHER" id="PTHR35834">
    <property type="entry name" value="ARMADILLO-TYPE FOLD PROTEIN-RELATED"/>
    <property type="match status" value="1"/>
</dbReference>
<organism evidence="2 3">
    <name type="scientific">Ficus carica</name>
    <name type="common">Common fig</name>
    <dbReference type="NCBI Taxonomy" id="3494"/>
    <lineage>
        <taxon>Eukaryota</taxon>
        <taxon>Viridiplantae</taxon>
        <taxon>Streptophyta</taxon>
        <taxon>Embryophyta</taxon>
        <taxon>Tracheophyta</taxon>
        <taxon>Spermatophyta</taxon>
        <taxon>Magnoliopsida</taxon>
        <taxon>eudicotyledons</taxon>
        <taxon>Gunneridae</taxon>
        <taxon>Pentapetalae</taxon>
        <taxon>rosids</taxon>
        <taxon>fabids</taxon>
        <taxon>Rosales</taxon>
        <taxon>Moraceae</taxon>
        <taxon>Ficeae</taxon>
        <taxon>Ficus</taxon>
    </lineage>
</organism>